<evidence type="ECO:0000256" key="3">
    <source>
        <dbReference type="ARBA" id="ARBA00022801"/>
    </source>
</evidence>
<dbReference type="GO" id="GO:0046872">
    <property type="term" value="F:metal ion binding"/>
    <property type="evidence" value="ECO:0007669"/>
    <property type="project" value="UniProtKB-KW"/>
</dbReference>
<evidence type="ECO:0000256" key="7">
    <source>
        <dbReference type="ARBA" id="ARBA00048336"/>
    </source>
</evidence>
<evidence type="ECO:0000256" key="5">
    <source>
        <dbReference type="ARBA" id="ARBA00023211"/>
    </source>
</evidence>
<dbReference type="PRINTS" id="PR00114">
    <property type="entry name" value="STPHPHTASE"/>
</dbReference>
<evidence type="ECO:0000256" key="6">
    <source>
        <dbReference type="ARBA" id="ARBA00047761"/>
    </source>
</evidence>
<dbReference type="EC" id="3.1.3.16" evidence="8"/>
<evidence type="ECO:0000313" key="10">
    <source>
        <dbReference type="EMBL" id="RHY25125.1"/>
    </source>
</evidence>
<dbReference type="Proteomes" id="UP000285060">
    <property type="component" value="Unassembled WGS sequence"/>
</dbReference>
<keyword evidence="3 8" id="KW-0378">Hydrolase</keyword>
<dbReference type="EMBL" id="QUSY01001389">
    <property type="protein sequence ID" value="RHY25125.1"/>
    <property type="molecule type" value="Genomic_DNA"/>
</dbReference>
<dbReference type="GO" id="GO:0005737">
    <property type="term" value="C:cytoplasm"/>
    <property type="evidence" value="ECO:0007669"/>
    <property type="project" value="TreeGrafter"/>
</dbReference>
<keyword evidence="11" id="KW-1185">Reference proteome</keyword>
<comment type="catalytic activity">
    <reaction evidence="7 8">
        <text>O-phospho-L-threonyl-[protein] + H2O = L-threonyl-[protein] + phosphate</text>
        <dbReference type="Rhea" id="RHEA:47004"/>
        <dbReference type="Rhea" id="RHEA-COMP:11060"/>
        <dbReference type="Rhea" id="RHEA-COMP:11605"/>
        <dbReference type="ChEBI" id="CHEBI:15377"/>
        <dbReference type="ChEBI" id="CHEBI:30013"/>
        <dbReference type="ChEBI" id="CHEBI:43474"/>
        <dbReference type="ChEBI" id="CHEBI:61977"/>
        <dbReference type="EC" id="3.1.3.16"/>
    </reaction>
</comment>
<evidence type="ECO:0000256" key="8">
    <source>
        <dbReference type="RuleBase" id="RU004273"/>
    </source>
</evidence>
<evidence type="ECO:0000313" key="11">
    <source>
        <dbReference type="Proteomes" id="UP000285060"/>
    </source>
</evidence>
<dbReference type="InterPro" id="IPR050341">
    <property type="entry name" value="PP1_catalytic_subunit"/>
</dbReference>
<feature type="domain" description="Serine/threonine specific protein phosphatases" evidence="9">
    <location>
        <begin position="121"/>
        <end position="126"/>
    </location>
</feature>
<comment type="caution">
    <text evidence="10">The sequence shown here is derived from an EMBL/GenBank/DDBJ whole genome shotgun (WGS) entry which is preliminary data.</text>
</comment>
<name>A0A418AL50_9STRA</name>
<dbReference type="GO" id="GO:0004722">
    <property type="term" value="F:protein serine/threonine phosphatase activity"/>
    <property type="evidence" value="ECO:0007669"/>
    <property type="project" value="UniProtKB-EC"/>
</dbReference>
<keyword evidence="4" id="KW-0904">Protein phosphatase</keyword>
<sequence length="681" mass="76541">MASSALESIDVDGIIEKLLSVRGARPGKQVNLTESEIRGLCVHSREIFLSQPILVELEAPIKICGDIHGQYYDLLRLFEYGGFPPDANYLFLGYVSALEHICTICLLLAYKIKYPENFFILRGNHECASINRIYGFYDECKRRYNIKLWKTFTDCFNCLPVAAIVDEKIFCMHGGLSPELSQMEQIKRFPLMAYATEPFPWTIPARDNFTWTSFDTYTAVATSMLQALYNNHTMGPDVVCMRSVDSNSHAVRYSLTFPPSHELVDHPFDSFRALVSFPGSLFYGAGLRAFVYDFLAANDSMRSMGATWQRCHHVRLLGQAVGEACTWIEPPSTQAAQFTVYHGVVILETDVWSWVKLSYRSLLACYILRILWHQYYRHVTALHTQLQVVGLDDWPECASFHVVVGDPIGLVVSDPVVWCGFLTMQLLTVAIKRSGKEAKYRPVHPDLLIVAAYCYGGPVVALCATTPVMALFHLVWGLFVPSEEAHEVIECITGNRLVAVSTMLASLPIMYSVSYVHLRRTMERARNAFSVTKSKPVTAAGPAGNSYFHSARHRWLVRMMGVESKYKGGTTIEYRGGVLHDLYDKNPRYRAKPLFSLVDVDVFVLSKFADDHADTHRMLQLRLSLLAALDTTHAHCTPHAIVRCPKTHDQSAVCTIRGFDCTATGSDQSLVCLHPGATSWL</sequence>
<dbReference type="GO" id="GO:0005634">
    <property type="term" value="C:nucleus"/>
    <property type="evidence" value="ECO:0007669"/>
    <property type="project" value="TreeGrafter"/>
</dbReference>
<evidence type="ECO:0000256" key="2">
    <source>
        <dbReference type="ARBA" id="ARBA00022723"/>
    </source>
</evidence>
<dbReference type="PANTHER" id="PTHR11668">
    <property type="entry name" value="SERINE/THREONINE PROTEIN PHOSPHATASE"/>
    <property type="match status" value="1"/>
</dbReference>
<comment type="similarity">
    <text evidence="8">Belongs to the PPP phosphatase family.</text>
</comment>
<keyword evidence="5" id="KW-0464">Manganese</keyword>
<dbReference type="InterPro" id="IPR031675">
    <property type="entry name" value="STPPase_N"/>
</dbReference>
<dbReference type="Pfam" id="PF16891">
    <property type="entry name" value="STPPase_N"/>
    <property type="match status" value="1"/>
</dbReference>
<dbReference type="Pfam" id="PF00149">
    <property type="entry name" value="Metallophos"/>
    <property type="match status" value="1"/>
</dbReference>
<dbReference type="InterPro" id="IPR029052">
    <property type="entry name" value="Metallo-depent_PP-like"/>
</dbReference>
<dbReference type="Gene3D" id="3.60.21.10">
    <property type="match status" value="1"/>
</dbReference>
<evidence type="ECO:0000256" key="1">
    <source>
        <dbReference type="ARBA" id="ARBA00001936"/>
    </source>
</evidence>
<comment type="catalytic activity">
    <reaction evidence="6">
        <text>O-phospho-L-seryl-[protein] + H2O = L-seryl-[protein] + phosphate</text>
        <dbReference type="Rhea" id="RHEA:20629"/>
        <dbReference type="Rhea" id="RHEA-COMP:9863"/>
        <dbReference type="Rhea" id="RHEA-COMP:11604"/>
        <dbReference type="ChEBI" id="CHEBI:15377"/>
        <dbReference type="ChEBI" id="CHEBI:29999"/>
        <dbReference type="ChEBI" id="CHEBI:43474"/>
        <dbReference type="ChEBI" id="CHEBI:83421"/>
        <dbReference type="EC" id="3.1.3.16"/>
    </reaction>
</comment>
<comment type="cofactor">
    <cofactor evidence="1">
        <name>Mn(2+)</name>
        <dbReference type="ChEBI" id="CHEBI:29035"/>
    </cofactor>
</comment>
<dbReference type="VEuPathDB" id="FungiDB:H310_04043"/>
<dbReference type="InterPro" id="IPR006186">
    <property type="entry name" value="Ser/Thr-sp_prot-phosphatase"/>
</dbReference>
<proteinExistence type="inferred from homology"/>
<organism evidence="10 11">
    <name type="scientific">Aphanomyces invadans</name>
    <dbReference type="NCBI Taxonomy" id="157072"/>
    <lineage>
        <taxon>Eukaryota</taxon>
        <taxon>Sar</taxon>
        <taxon>Stramenopiles</taxon>
        <taxon>Oomycota</taxon>
        <taxon>Saprolegniomycetes</taxon>
        <taxon>Saprolegniales</taxon>
        <taxon>Verrucalvaceae</taxon>
        <taxon>Aphanomyces</taxon>
    </lineage>
</organism>
<evidence type="ECO:0000259" key="9">
    <source>
        <dbReference type="PROSITE" id="PS00125"/>
    </source>
</evidence>
<dbReference type="AlphaFoldDB" id="A0A418AL50"/>
<keyword evidence="2" id="KW-0479">Metal-binding</keyword>
<gene>
    <name evidence="10" type="ORF">DYB32_008509</name>
</gene>
<dbReference type="InterPro" id="IPR004843">
    <property type="entry name" value="Calcineurin-like_PHP"/>
</dbReference>
<dbReference type="SUPFAM" id="SSF56300">
    <property type="entry name" value="Metallo-dependent phosphatases"/>
    <property type="match status" value="1"/>
</dbReference>
<evidence type="ECO:0000256" key="4">
    <source>
        <dbReference type="ARBA" id="ARBA00022912"/>
    </source>
</evidence>
<dbReference type="PANTHER" id="PTHR11668:SF300">
    <property type="entry name" value="SERINE_THREONINE-PROTEIN PHOSPHATASE"/>
    <property type="match status" value="1"/>
</dbReference>
<reference evidence="10 11" key="1">
    <citation type="submission" date="2018-08" db="EMBL/GenBank/DDBJ databases">
        <title>Aphanomyces genome sequencing and annotation.</title>
        <authorList>
            <person name="Minardi D."/>
            <person name="Oidtmann B."/>
            <person name="Van Der Giezen M."/>
            <person name="Studholme D.J."/>
        </authorList>
    </citation>
    <scope>NUCLEOTIDE SEQUENCE [LARGE SCALE GENOMIC DNA]</scope>
    <source>
        <strain evidence="10 11">NJM0002</strain>
    </source>
</reference>
<dbReference type="PROSITE" id="PS00125">
    <property type="entry name" value="SER_THR_PHOSPHATASE"/>
    <property type="match status" value="1"/>
</dbReference>
<dbReference type="VEuPathDB" id="FungiDB:H310_13879"/>
<accession>A0A418AL50</accession>
<dbReference type="SMART" id="SM00156">
    <property type="entry name" value="PP2Ac"/>
    <property type="match status" value="1"/>
</dbReference>
<protein>
    <recommendedName>
        <fullName evidence="8">Serine/threonine-protein phosphatase</fullName>
        <ecNumber evidence="8">3.1.3.16</ecNumber>
    </recommendedName>
</protein>